<dbReference type="EMBL" id="MT143677">
    <property type="protein sequence ID" value="QJB00004.1"/>
    <property type="molecule type" value="Genomic_DNA"/>
</dbReference>
<evidence type="ECO:0000313" key="1">
    <source>
        <dbReference type="EMBL" id="QJB00004.1"/>
    </source>
</evidence>
<gene>
    <name evidence="1" type="ORF">MM171A00736_0019</name>
</gene>
<organism evidence="1">
    <name type="scientific">viral metagenome</name>
    <dbReference type="NCBI Taxonomy" id="1070528"/>
    <lineage>
        <taxon>unclassified sequences</taxon>
        <taxon>metagenomes</taxon>
        <taxon>organismal metagenomes</taxon>
    </lineage>
</organism>
<name>A0A6M3LYS9_9ZZZZ</name>
<reference evidence="1" key="1">
    <citation type="submission" date="2020-03" db="EMBL/GenBank/DDBJ databases">
        <title>The deep terrestrial virosphere.</title>
        <authorList>
            <person name="Holmfeldt K."/>
            <person name="Nilsson E."/>
            <person name="Simone D."/>
            <person name="Lopez-Fernandez M."/>
            <person name="Wu X."/>
            <person name="de Brujin I."/>
            <person name="Lundin D."/>
            <person name="Andersson A."/>
            <person name="Bertilsson S."/>
            <person name="Dopson M."/>
        </authorList>
    </citation>
    <scope>NUCLEOTIDE SEQUENCE</scope>
    <source>
        <strain evidence="1">MM171A00736</strain>
    </source>
</reference>
<protein>
    <submittedName>
        <fullName evidence="1">Uncharacterized protein</fullName>
    </submittedName>
</protein>
<accession>A0A6M3LYS9</accession>
<proteinExistence type="predicted"/>
<dbReference type="AlphaFoldDB" id="A0A6M3LYS9"/>
<sequence>MSEEIYDIHIVVKETGEVIKADEGDWCIISTLEPGRVWLYRFEDMKGQSFPDYDYDDPTLHVEKLDGRLQISIIGYSSRFHSDLYAYDRVLWLDAGGVERNHLGESLMVILPEVLPPAPPPVAPPLPPGVPPVAPPPVEPAPPEWRPLTDPLDKIIAKLWDIKDEIRPIPIKANTYSVINVNLSIARPIFQSFNVSGFAMTIYKCTGEMEVALGELVTDGIPIEPMVYPQMLVIDRMDFDKFYVKNSAQPGKTATMIIWRRT</sequence>